<dbReference type="GO" id="GO:0005829">
    <property type="term" value="C:cytosol"/>
    <property type="evidence" value="ECO:0007669"/>
    <property type="project" value="TreeGrafter"/>
</dbReference>
<dbReference type="HOGENOM" id="CLU_020273_3_0_11"/>
<evidence type="ECO:0000313" key="13">
    <source>
        <dbReference type="EMBL" id="BAK34544.1"/>
    </source>
</evidence>
<accession>F5XQP4</accession>
<name>F5XQP4_MICPN</name>
<evidence type="ECO:0000256" key="3">
    <source>
        <dbReference type="ARBA" id="ARBA00002284"/>
    </source>
</evidence>
<feature type="binding site" evidence="11">
    <location>
        <begin position="151"/>
        <end position="155"/>
    </location>
    <ligand>
        <name>D-ribulose 5-phosphate</name>
        <dbReference type="ChEBI" id="CHEBI:58121"/>
    </ligand>
</feature>
<evidence type="ECO:0000256" key="4">
    <source>
        <dbReference type="ARBA" id="ARBA00004904"/>
    </source>
</evidence>
<dbReference type="OrthoDB" id="9793111at2"/>
<dbReference type="Gene3D" id="3.90.870.10">
    <property type="entry name" value="DHBP synthase"/>
    <property type="match status" value="1"/>
</dbReference>
<dbReference type="EC" id="4.1.99.12" evidence="11 12"/>
<comment type="cofactor">
    <cofactor evidence="2">
        <name>Mn(2+)</name>
        <dbReference type="ChEBI" id="CHEBI:29035"/>
    </cofactor>
</comment>
<comment type="subunit">
    <text evidence="11 12">Homodimer.</text>
</comment>
<dbReference type="Proteomes" id="UP000007947">
    <property type="component" value="Chromosome"/>
</dbReference>
<dbReference type="UniPathway" id="UPA00275">
    <property type="reaction ID" value="UER00399"/>
</dbReference>
<dbReference type="HAMAP" id="MF_00180">
    <property type="entry name" value="RibB"/>
    <property type="match status" value="1"/>
</dbReference>
<evidence type="ECO:0000256" key="10">
    <source>
        <dbReference type="ARBA" id="ARBA00023239"/>
    </source>
</evidence>
<dbReference type="EMBL" id="AP012204">
    <property type="protein sequence ID" value="BAK34544.1"/>
    <property type="molecule type" value="Genomic_DNA"/>
</dbReference>
<evidence type="ECO:0000256" key="9">
    <source>
        <dbReference type="ARBA" id="ARBA00023211"/>
    </source>
</evidence>
<dbReference type="PANTHER" id="PTHR21327">
    <property type="entry name" value="GTP CYCLOHYDROLASE II-RELATED"/>
    <property type="match status" value="1"/>
</dbReference>
<dbReference type="GO" id="GO:0030145">
    <property type="term" value="F:manganese ion binding"/>
    <property type="evidence" value="ECO:0007669"/>
    <property type="project" value="UniProtKB-UniRule"/>
</dbReference>
<keyword evidence="8 11" id="KW-0460">Magnesium</keyword>
<keyword evidence="9 11" id="KW-0464">Manganese</keyword>
<dbReference type="STRING" id="1032480.MLP_15300"/>
<sequence length="221" mass="23291">MAEHTPADGPAVRLDSIDDALTALKAGQVVIVVDDEDRENEGDFILAAELATPDLLGFVIRHSSGMVCVPMEAADLDRLRIPMMTTRNTDPLRTAYTVTVDAAIGVSTGISAADRARTARVLADPAAVPGDFTLPGHVFPLRARRGGVLARPGHTEAAVDLARAAGLRPVGVIAEVVNDDGSMMRAPGLRQLADDHDLPLISIGQLVEHRIKTELAMGLVG</sequence>
<feature type="binding site" evidence="11">
    <location>
        <position position="154"/>
    </location>
    <ligand>
        <name>Mg(2+)</name>
        <dbReference type="ChEBI" id="CHEBI:18420"/>
        <label>2</label>
    </ligand>
</feature>
<feature type="binding site" evidence="11">
    <location>
        <position position="43"/>
    </location>
    <ligand>
        <name>D-ribulose 5-phosphate</name>
        <dbReference type="ChEBI" id="CHEBI:58121"/>
    </ligand>
</feature>
<dbReference type="InterPro" id="IPR000422">
    <property type="entry name" value="DHBP_synthase_RibB"/>
</dbReference>
<dbReference type="GO" id="GO:0009231">
    <property type="term" value="P:riboflavin biosynthetic process"/>
    <property type="evidence" value="ECO:0007669"/>
    <property type="project" value="UniProtKB-UniRule"/>
</dbReference>
<comment type="similarity">
    <text evidence="11 12">Belongs to the DHBP synthase family.</text>
</comment>
<dbReference type="Pfam" id="PF00926">
    <property type="entry name" value="DHBP_synthase"/>
    <property type="match status" value="1"/>
</dbReference>
<feature type="binding site" evidence="11">
    <location>
        <begin position="38"/>
        <end position="39"/>
    </location>
    <ligand>
        <name>D-ribulose 5-phosphate</name>
        <dbReference type="ChEBI" id="CHEBI:58121"/>
    </ligand>
</feature>
<comment type="pathway">
    <text evidence="4 11 12">Cofactor biosynthesis; riboflavin biosynthesis; 2-hydroxy-3-oxobutyl phosphate from D-ribulose 5-phosphate: step 1/1.</text>
</comment>
<keyword evidence="14" id="KW-1185">Reference proteome</keyword>
<proteinExistence type="inferred from homology"/>
<dbReference type="GO" id="GO:0000287">
    <property type="term" value="F:magnesium ion binding"/>
    <property type="evidence" value="ECO:0007669"/>
    <property type="project" value="UniProtKB-UniRule"/>
</dbReference>
<evidence type="ECO:0000256" key="6">
    <source>
        <dbReference type="ARBA" id="ARBA00022619"/>
    </source>
</evidence>
<evidence type="ECO:0000256" key="5">
    <source>
        <dbReference type="ARBA" id="ARBA00005520"/>
    </source>
</evidence>
<comment type="function">
    <text evidence="3 11 12">Catalyzes the conversion of D-ribulose 5-phosphate to formate and 3,4-dihydroxy-2-butanone 4-phosphate.</text>
</comment>
<feature type="site" description="Essential for catalytic activity" evidence="11">
    <location>
        <position position="137"/>
    </location>
</feature>
<comment type="catalytic activity">
    <reaction evidence="1 11 12">
        <text>D-ribulose 5-phosphate = (2S)-2-hydroxy-3-oxobutyl phosphate + formate + H(+)</text>
        <dbReference type="Rhea" id="RHEA:18457"/>
        <dbReference type="ChEBI" id="CHEBI:15378"/>
        <dbReference type="ChEBI" id="CHEBI:15740"/>
        <dbReference type="ChEBI" id="CHEBI:58121"/>
        <dbReference type="ChEBI" id="CHEBI:58830"/>
        <dbReference type="EC" id="4.1.99.12"/>
    </reaction>
</comment>
<dbReference type="KEGG" id="mph:MLP_15300"/>
<dbReference type="InterPro" id="IPR017945">
    <property type="entry name" value="DHBP_synth_RibB-like_a/b_dom"/>
</dbReference>
<evidence type="ECO:0000256" key="8">
    <source>
        <dbReference type="ARBA" id="ARBA00022842"/>
    </source>
</evidence>
<evidence type="ECO:0000256" key="1">
    <source>
        <dbReference type="ARBA" id="ARBA00000141"/>
    </source>
</evidence>
<organism evidence="13 14">
    <name type="scientific">Microlunatus phosphovorus (strain ATCC 700054 / DSM 10555 / JCM 9379 / NBRC 101784 / NCIMB 13414 / VKM Ac-1990 / NM-1)</name>
    <dbReference type="NCBI Taxonomy" id="1032480"/>
    <lineage>
        <taxon>Bacteria</taxon>
        <taxon>Bacillati</taxon>
        <taxon>Actinomycetota</taxon>
        <taxon>Actinomycetes</taxon>
        <taxon>Propionibacteriales</taxon>
        <taxon>Propionibacteriaceae</taxon>
        <taxon>Microlunatus</taxon>
    </lineage>
</organism>
<dbReference type="SUPFAM" id="SSF55821">
    <property type="entry name" value="YrdC/RibB"/>
    <property type="match status" value="1"/>
</dbReference>
<evidence type="ECO:0000313" key="14">
    <source>
        <dbReference type="Proteomes" id="UP000007947"/>
    </source>
</evidence>
<evidence type="ECO:0000256" key="11">
    <source>
        <dbReference type="HAMAP-Rule" id="MF_00180"/>
    </source>
</evidence>
<keyword evidence="7 11" id="KW-0479">Metal-binding</keyword>
<evidence type="ECO:0000256" key="2">
    <source>
        <dbReference type="ARBA" id="ARBA00001936"/>
    </source>
</evidence>
<feature type="binding site" evidence="11">
    <location>
        <position position="39"/>
    </location>
    <ligand>
        <name>Mg(2+)</name>
        <dbReference type="ChEBI" id="CHEBI:18420"/>
        <label>2</label>
    </ligand>
</feature>
<feature type="binding site" evidence="11">
    <location>
        <position position="39"/>
    </location>
    <ligand>
        <name>Mg(2+)</name>
        <dbReference type="ChEBI" id="CHEBI:18420"/>
        <label>1</label>
    </ligand>
</feature>
<comment type="similarity">
    <text evidence="5">In the N-terminal section; belongs to the DHBP synthase family.</text>
</comment>
<comment type="cofactor">
    <cofactor evidence="11 12">
        <name>Mg(2+)</name>
        <dbReference type="ChEBI" id="CHEBI:18420"/>
    </cofactor>
    <cofactor evidence="11 12">
        <name>Mn(2+)</name>
        <dbReference type="ChEBI" id="CHEBI:29035"/>
    </cofactor>
    <text evidence="11 12">Binds 2 divalent metal cations per subunit. Magnesium or manganese.</text>
</comment>
<dbReference type="FunFam" id="3.90.870.10:FF:000001">
    <property type="entry name" value="Riboflavin biosynthesis protein RibBA"/>
    <property type="match status" value="1"/>
</dbReference>
<dbReference type="GO" id="GO:0008686">
    <property type="term" value="F:3,4-dihydroxy-2-butanone-4-phosphate synthase activity"/>
    <property type="evidence" value="ECO:0007669"/>
    <property type="project" value="UniProtKB-UniRule"/>
</dbReference>
<dbReference type="PANTHER" id="PTHR21327:SF18">
    <property type="entry name" value="3,4-DIHYDROXY-2-BUTANONE 4-PHOSPHATE SYNTHASE"/>
    <property type="match status" value="1"/>
</dbReference>
<keyword evidence="10 11" id="KW-0456">Lyase</keyword>
<reference evidence="13 14" key="1">
    <citation type="submission" date="2011-05" db="EMBL/GenBank/DDBJ databases">
        <title>Whole genome sequence of Microlunatus phosphovorus NM-1.</title>
        <authorList>
            <person name="Hosoyama A."/>
            <person name="Sasaki K."/>
            <person name="Harada T."/>
            <person name="Igarashi R."/>
            <person name="Kawakoshi A."/>
            <person name="Sasagawa M."/>
            <person name="Fukada J."/>
            <person name="Nakamura S."/>
            <person name="Katano Y."/>
            <person name="Hanada S."/>
            <person name="Kamagata Y."/>
            <person name="Nakamura N."/>
            <person name="Yamazaki S."/>
            <person name="Fujita N."/>
        </authorList>
    </citation>
    <scope>NUCLEOTIDE SEQUENCE [LARGE SCALE GENOMIC DNA]</scope>
    <source>
        <strain evidence="14">ATCC 700054 / DSM 10555 / JCM 9379 / NBRC 101784 / NCIMB 13414 / VKM Ac-1990 / NM-1</strain>
    </source>
</reference>
<feature type="site" description="Essential for catalytic activity" evidence="11">
    <location>
        <position position="175"/>
    </location>
</feature>
<dbReference type="AlphaFoldDB" id="F5XQP4"/>
<gene>
    <name evidence="11 13" type="primary">ribB</name>
    <name evidence="13" type="ordered locus">MLP_15300</name>
</gene>
<dbReference type="eggNOG" id="COG0108">
    <property type="taxonomic scope" value="Bacteria"/>
</dbReference>
<evidence type="ECO:0000256" key="12">
    <source>
        <dbReference type="RuleBase" id="RU003843"/>
    </source>
</evidence>
<dbReference type="RefSeq" id="WP_013862427.1">
    <property type="nucleotide sequence ID" value="NC_015635.1"/>
</dbReference>
<protein>
    <recommendedName>
        <fullName evidence="11 12">3,4-dihydroxy-2-butanone 4-phosphate synthase</fullName>
        <shortName evidence="11 12">DHBP synthase</shortName>
        <ecNumber evidence="11 12">4.1.99.12</ecNumber>
    </recommendedName>
</protein>
<keyword evidence="6 11" id="KW-0686">Riboflavin biosynthesis</keyword>
<dbReference type="NCBIfam" id="TIGR00506">
    <property type="entry name" value="ribB"/>
    <property type="match status" value="1"/>
</dbReference>
<evidence type="ECO:0000256" key="7">
    <source>
        <dbReference type="ARBA" id="ARBA00022723"/>
    </source>
</evidence>